<keyword evidence="2" id="KW-0677">Repeat</keyword>
<dbReference type="InterPro" id="IPR036034">
    <property type="entry name" value="PDZ_sf"/>
</dbReference>
<evidence type="ECO:0000256" key="2">
    <source>
        <dbReference type="ARBA" id="ARBA00022737"/>
    </source>
</evidence>
<gene>
    <name evidence="5" type="ORF">OUZ56_028563</name>
</gene>
<sequence length="146" mass="15797">MAVGLIESFAEQQNGGAQIKQKQLPTNKSTTGRTGCRLPVSDDEPMEVVIRKSKKMLGVAIEGGINTRHPLPRIITIDGKGTAFEAAGLRIGQTVLQVDGIQTEGLTHEEAARLIANSYADRSVPELKLLMSPSTFRPNANYQPEN</sequence>
<evidence type="ECO:0000313" key="5">
    <source>
        <dbReference type="EMBL" id="KAK4036511.1"/>
    </source>
</evidence>
<dbReference type="InterPro" id="IPR051844">
    <property type="entry name" value="USH2_Complex_Protein"/>
</dbReference>
<organism evidence="5 6">
    <name type="scientific">Daphnia magna</name>
    <dbReference type="NCBI Taxonomy" id="35525"/>
    <lineage>
        <taxon>Eukaryota</taxon>
        <taxon>Metazoa</taxon>
        <taxon>Ecdysozoa</taxon>
        <taxon>Arthropoda</taxon>
        <taxon>Crustacea</taxon>
        <taxon>Branchiopoda</taxon>
        <taxon>Diplostraca</taxon>
        <taxon>Cladocera</taxon>
        <taxon>Anomopoda</taxon>
        <taxon>Daphniidae</taxon>
        <taxon>Daphnia</taxon>
    </lineage>
</organism>
<evidence type="ECO:0000256" key="3">
    <source>
        <dbReference type="ARBA" id="ARBA00023273"/>
    </source>
</evidence>
<protein>
    <recommendedName>
        <fullName evidence="4">PDZ domain-containing protein</fullName>
    </recommendedName>
</protein>
<keyword evidence="3" id="KW-0966">Cell projection</keyword>
<dbReference type="Proteomes" id="UP001234178">
    <property type="component" value="Unassembled WGS sequence"/>
</dbReference>
<dbReference type="SUPFAM" id="SSF50156">
    <property type="entry name" value="PDZ domain-like"/>
    <property type="match status" value="1"/>
</dbReference>
<comment type="subcellular location">
    <subcellularLocation>
        <location evidence="1">Cell projection</location>
    </subcellularLocation>
</comment>
<dbReference type="PANTHER" id="PTHR23116">
    <property type="entry name" value="PDZ DOMAIN CONTAINING WHIRLIN AND HARMONIN-RELATED"/>
    <property type="match status" value="1"/>
</dbReference>
<dbReference type="PROSITE" id="PS50106">
    <property type="entry name" value="PDZ"/>
    <property type="match status" value="1"/>
</dbReference>
<evidence type="ECO:0000313" key="6">
    <source>
        <dbReference type="Proteomes" id="UP001234178"/>
    </source>
</evidence>
<reference evidence="5 6" key="1">
    <citation type="journal article" date="2023" name="Nucleic Acids Res.">
        <title>The hologenome of Daphnia magna reveals possible DNA methylation and microbiome-mediated evolution of the host genome.</title>
        <authorList>
            <person name="Chaturvedi A."/>
            <person name="Li X."/>
            <person name="Dhandapani V."/>
            <person name="Marshall H."/>
            <person name="Kissane S."/>
            <person name="Cuenca-Cambronero M."/>
            <person name="Asole G."/>
            <person name="Calvet F."/>
            <person name="Ruiz-Romero M."/>
            <person name="Marangio P."/>
            <person name="Guigo R."/>
            <person name="Rago D."/>
            <person name="Mirbahai L."/>
            <person name="Eastwood N."/>
            <person name="Colbourne J.K."/>
            <person name="Zhou J."/>
            <person name="Mallon E."/>
            <person name="Orsini L."/>
        </authorList>
    </citation>
    <scope>NUCLEOTIDE SEQUENCE [LARGE SCALE GENOMIC DNA]</scope>
    <source>
        <strain evidence="5">LRV0_1</strain>
    </source>
</reference>
<dbReference type="Gene3D" id="2.30.42.10">
    <property type="match status" value="1"/>
</dbReference>
<evidence type="ECO:0000259" key="4">
    <source>
        <dbReference type="PROSITE" id="PS50106"/>
    </source>
</evidence>
<accession>A0ABR0B497</accession>
<name>A0ABR0B497_9CRUS</name>
<keyword evidence="6" id="KW-1185">Reference proteome</keyword>
<dbReference type="PANTHER" id="PTHR23116:SF29">
    <property type="entry name" value="PDZ DOMAIN-CONTAINING PROTEIN 7"/>
    <property type="match status" value="1"/>
</dbReference>
<dbReference type="EMBL" id="JAOYFB010000040">
    <property type="protein sequence ID" value="KAK4036511.1"/>
    <property type="molecule type" value="Genomic_DNA"/>
</dbReference>
<comment type="caution">
    <text evidence="5">The sequence shown here is derived from an EMBL/GenBank/DDBJ whole genome shotgun (WGS) entry which is preliminary data.</text>
</comment>
<feature type="domain" description="PDZ" evidence="4">
    <location>
        <begin position="47"/>
        <end position="118"/>
    </location>
</feature>
<dbReference type="InterPro" id="IPR001478">
    <property type="entry name" value="PDZ"/>
</dbReference>
<dbReference type="Pfam" id="PF00595">
    <property type="entry name" value="PDZ"/>
    <property type="match status" value="1"/>
</dbReference>
<proteinExistence type="predicted"/>
<evidence type="ECO:0000256" key="1">
    <source>
        <dbReference type="ARBA" id="ARBA00004316"/>
    </source>
</evidence>